<protein>
    <recommendedName>
        <fullName evidence="4">Methyltransferase domain-containing protein</fullName>
    </recommendedName>
</protein>
<feature type="chain" id="PRO_5031099199" description="Methyltransferase domain-containing protein" evidence="1">
    <location>
        <begin position="25"/>
        <end position="268"/>
    </location>
</feature>
<evidence type="ECO:0008006" key="4">
    <source>
        <dbReference type="Google" id="ProtNLM"/>
    </source>
</evidence>
<dbReference type="RefSeq" id="WP_185663181.1">
    <property type="nucleotide sequence ID" value="NZ_JACLAW010000003.1"/>
</dbReference>
<sequence>MKSICSNWLLGASVVLAIAAPAAAQTVDSKAQERKIVDPTFVNDAFVGDQIRYESVNRGEPGGDKLAEARRIAAAVVAQDRPNPAKIVDVGSHAGEFLEAFLEQFPSSNAQWTEPVEDNHANAIRRFARFRNKIDYVIGCPNRDLSLGCVPKGTDVLITSWLTIHQNLPGIRKFYKEAAAILPSGGWVANIDHVAVRSGNWTSVLGGARKTLKSEAIAAQQEGPGVHHLDYVLPTLEDQLAALRAAGFTDPQVVWRRLDTVLIVARKP</sequence>
<dbReference type="InterPro" id="IPR029063">
    <property type="entry name" value="SAM-dependent_MTases_sf"/>
</dbReference>
<keyword evidence="3" id="KW-1185">Reference proteome</keyword>
<reference evidence="2 3" key="1">
    <citation type="submission" date="2020-08" db="EMBL/GenBank/DDBJ databases">
        <title>The genome sequence of type strain Novosphingobium flavum NBRC 111647.</title>
        <authorList>
            <person name="Liu Y."/>
        </authorList>
    </citation>
    <scope>NUCLEOTIDE SEQUENCE [LARGE SCALE GENOMIC DNA]</scope>
    <source>
        <strain evidence="2 3">NBRC 111647</strain>
    </source>
</reference>
<name>A0A7X1FQ56_9SPHN</name>
<evidence type="ECO:0000313" key="3">
    <source>
        <dbReference type="Proteomes" id="UP000566813"/>
    </source>
</evidence>
<dbReference type="Proteomes" id="UP000566813">
    <property type="component" value="Unassembled WGS sequence"/>
</dbReference>
<feature type="signal peptide" evidence="1">
    <location>
        <begin position="1"/>
        <end position="24"/>
    </location>
</feature>
<dbReference type="EMBL" id="JACLAW010000003">
    <property type="protein sequence ID" value="MBC2664930.1"/>
    <property type="molecule type" value="Genomic_DNA"/>
</dbReference>
<gene>
    <name evidence="2" type="ORF">H7F51_05320</name>
</gene>
<proteinExistence type="predicted"/>
<accession>A0A7X1FQ56</accession>
<dbReference type="SUPFAM" id="SSF53335">
    <property type="entry name" value="S-adenosyl-L-methionine-dependent methyltransferases"/>
    <property type="match status" value="1"/>
</dbReference>
<comment type="caution">
    <text evidence="2">The sequence shown here is derived from an EMBL/GenBank/DDBJ whole genome shotgun (WGS) entry which is preliminary data.</text>
</comment>
<evidence type="ECO:0000313" key="2">
    <source>
        <dbReference type="EMBL" id="MBC2664930.1"/>
    </source>
</evidence>
<evidence type="ECO:0000256" key="1">
    <source>
        <dbReference type="SAM" id="SignalP"/>
    </source>
</evidence>
<keyword evidence="1" id="KW-0732">Signal</keyword>
<organism evidence="2 3">
    <name type="scientific">Novosphingobium flavum</name>
    <dbReference type="NCBI Taxonomy" id="1778672"/>
    <lineage>
        <taxon>Bacteria</taxon>
        <taxon>Pseudomonadati</taxon>
        <taxon>Pseudomonadota</taxon>
        <taxon>Alphaproteobacteria</taxon>
        <taxon>Sphingomonadales</taxon>
        <taxon>Sphingomonadaceae</taxon>
        <taxon>Novosphingobium</taxon>
    </lineage>
</organism>
<dbReference type="Gene3D" id="3.40.50.150">
    <property type="entry name" value="Vaccinia Virus protein VP39"/>
    <property type="match status" value="1"/>
</dbReference>
<dbReference type="AlphaFoldDB" id="A0A7X1FQ56"/>